<comment type="function">
    <text evidence="2">Adapter protein involved in neuronal nitric-oxide (NO) synthesis regulation via its association with nNOS/NOS1. The complex formed with NOS1 and synapsins is necessary for specific NO and synapsin functions at a presynaptic level. Mediates an indirect interaction between NOS1 and RASD1 leading to enhance the ability of NOS1 to activate RASD1. Competes with DLG4 for interaction with NOS1, possibly affecting NOS1 activity by regulating the interaction between NOS1 and DLG4. In kidney podocytes, plays a role in podosomes and filopodia formation through CDC42 activation.</text>
</comment>
<dbReference type="AlphaFoldDB" id="A0A7K6V9B5"/>
<dbReference type="InterPro" id="IPR027851">
    <property type="entry name" value="DUF4628"/>
</dbReference>
<dbReference type="CDD" id="cd01270">
    <property type="entry name" value="PTB_CAPON-like"/>
    <property type="match status" value="1"/>
</dbReference>
<feature type="region of interest" description="Disordered" evidence="6">
    <location>
        <begin position="171"/>
        <end position="190"/>
    </location>
</feature>
<feature type="non-terminal residue" evidence="8">
    <location>
        <position position="1"/>
    </location>
</feature>
<feature type="non-terminal residue" evidence="8">
    <location>
        <position position="741"/>
    </location>
</feature>
<protein>
    <recommendedName>
        <fullName evidence="3">Carboxyl-terminal PDZ ligand of neuronal nitric oxide synthase protein</fullName>
    </recommendedName>
    <alternativeName>
        <fullName evidence="5">C-terminal PDZ ligand of neuronal nitric oxide synthase protein</fullName>
    </alternativeName>
    <alternativeName>
        <fullName evidence="4">Nitric oxide synthase 1 adaptor protein</fullName>
    </alternativeName>
</protein>
<feature type="compositionally biased region" description="Polar residues" evidence="6">
    <location>
        <begin position="657"/>
        <end position="671"/>
    </location>
</feature>
<evidence type="ECO:0000256" key="1">
    <source>
        <dbReference type="ARBA" id="ARBA00023054"/>
    </source>
</evidence>
<feature type="region of interest" description="Disordered" evidence="6">
    <location>
        <begin position="584"/>
        <end position="741"/>
    </location>
</feature>
<dbReference type="PROSITE" id="PS01179">
    <property type="entry name" value="PID"/>
    <property type="match status" value="1"/>
</dbReference>
<dbReference type="GO" id="GO:0050998">
    <property type="term" value="F:nitric-oxide synthase binding"/>
    <property type="evidence" value="ECO:0007669"/>
    <property type="project" value="TreeGrafter"/>
</dbReference>
<keyword evidence="1" id="KW-0175">Coiled coil</keyword>
<gene>
    <name evidence="8" type="primary">Nos1ap</name>
    <name evidence="8" type="ORF">NOTCIN_R05851</name>
</gene>
<evidence type="ECO:0000259" key="7">
    <source>
        <dbReference type="PROSITE" id="PS01179"/>
    </source>
</evidence>
<dbReference type="OrthoDB" id="10030336at2759"/>
<dbReference type="PANTHER" id="PTHR11232">
    <property type="entry name" value="PHOSPHOTYROSINE INTERACTION DOMAIN-CONTAINING FAMILY MEMBER"/>
    <property type="match status" value="1"/>
</dbReference>
<reference evidence="8 9" key="1">
    <citation type="submission" date="2019-09" db="EMBL/GenBank/DDBJ databases">
        <title>Bird 10,000 Genomes (B10K) Project - Family phase.</title>
        <authorList>
            <person name="Zhang G."/>
        </authorList>
    </citation>
    <scope>NUCLEOTIDE SEQUENCE [LARGE SCALE GENOMIC DNA]</scope>
    <source>
        <strain evidence="8">B10K-DU-029-75</strain>
    </source>
</reference>
<dbReference type="InterPro" id="IPR051133">
    <property type="entry name" value="Adapter_Engulfment-Domain"/>
</dbReference>
<feature type="compositionally biased region" description="Basic and acidic residues" evidence="6">
    <location>
        <begin position="462"/>
        <end position="472"/>
    </location>
</feature>
<name>A0A7K6V9B5_9PASS</name>
<dbReference type="PANTHER" id="PTHR11232:SF76">
    <property type="entry name" value="CARBOXYL-TERMINAL PDZ LIGAND OF NEURONAL NITRIC OXIDE SYNTHASE PROTEIN"/>
    <property type="match status" value="1"/>
</dbReference>
<dbReference type="EMBL" id="VZRX01010536">
    <property type="protein sequence ID" value="NWX31030.1"/>
    <property type="molecule type" value="Genomic_DNA"/>
</dbReference>
<dbReference type="InterPro" id="IPR006020">
    <property type="entry name" value="PTB/PI_dom"/>
</dbReference>
<proteinExistence type="predicted"/>
<comment type="caution">
    <text evidence="8">The sequence shown here is derived from an EMBL/GenBank/DDBJ whole genome shotgun (WGS) entry which is preliminary data.</text>
</comment>
<evidence type="ECO:0000256" key="3">
    <source>
        <dbReference type="ARBA" id="ARBA00067706"/>
    </source>
</evidence>
<dbReference type="Proteomes" id="UP000579558">
    <property type="component" value="Unassembled WGS sequence"/>
</dbReference>
<keyword evidence="9" id="KW-1185">Reference proteome</keyword>
<sequence length="741" mass="81256">MPAKSKYNLVDDRHDLRIPLHNEDAFQHGICFEAKYIGSLDVPRPNSRVEIVTAMRRIRYEFKAKNIKKKKVNLIVSVDGVKVILKKKKKKKEWAWDENKMLVMHDPIYRIFYVSHDSQDLKIFSYIARDGSSNVFRCNVFKSKKKSQAMRIVRTVGQAFEVCHKLSLQHTQQNADGQEDGDSERNGDDLDVPACRLSGVERAAASAEETDIDAVELPLPGADILDFSRGVTDLDAVGKEVGATPSPGCLHPEDILTASPKMLLPSSAQLPDLGTPLSAHHQMQLLQQLLQQQQQQTQVAVAQVHLLKDQLAAEAAARLEAQARVHQLLLQNKDLLQHISLLVKQVQELELKLAGNTTTGSQDSLLEITFRSNVLPVLCDPTTPQPEDTHPPPLGPSSAFPSTMGSPIGRNDCLVKLECYRFLPDSGPPAPEPALGSLELIKFRESGIASEYESNTDESEERDSWSQEEPPRLLHVQPRQDLGDSLEDEIAVMFENASASTAPTPRAQHVPAMAGTLPQPCRPAGSQHLRNLGKAVGAKVNDLLRRKEPAGLPGMGATEVNVGTGAVLGTGQPAAEDGAVELDAFPRLEPPPPITRKRTPRTLKTPRDMLIAPQPEATSTRRGTEEPPEPSTAHPDPAEEQLGMGDLFPPECPRVPSMTSTLEPSGDQPTSALPVPDLIHKGSRESQWQVAERATEMSPTTEKPSRRPGLEHEPPGSTGRPEPRTPGWEVEGTHPDLLSFE</sequence>
<evidence type="ECO:0000313" key="8">
    <source>
        <dbReference type="EMBL" id="NWX31030.1"/>
    </source>
</evidence>
<dbReference type="Gene3D" id="2.30.29.30">
    <property type="entry name" value="Pleckstrin-homology domain (PH domain)/Phosphotyrosine-binding domain (PTB)"/>
    <property type="match status" value="1"/>
</dbReference>
<dbReference type="FunFam" id="2.30.29.30:FF:000124">
    <property type="entry name" value="carboxyl-terminal PDZ ligand of neuronal nitric oxide synthase protein-like"/>
    <property type="match status" value="1"/>
</dbReference>
<dbReference type="SUPFAM" id="SSF50729">
    <property type="entry name" value="PH domain-like"/>
    <property type="match status" value="1"/>
</dbReference>
<feature type="compositionally biased region" description="Basic and acidic residues" evidence="6">
    <location>
        <begin position="703"/>
        <end position="714"/>
    </location>
</feature>
<feature type="region of interest" description="Disordered" evidence="6">
    <location>
        <begin position="450"/>
        <end position="478"/>
    </location>
</feature>
<evidence type="ECO:0000313" key="9">
    <source>
        <dbReference type="Proteomes" id="UP000579558"/>
    </source>
</evidence>
<dbReference type="Pfam" id="PF00640">
    <property type="entry name" value="PID"/>
    <property type="match status" value="1"/>
</dbReference>
<feature type="domain" description="PID" evidence="7">
    <location>
        <begin position="29"/>
        <end position="165"/>
    </location>
</feature>
<accession>A0A7K6V9B5</accession>
<feature type="region of interest" description="Disordered" evidence="6">
    <location>
        <begin position="378"/>
        <end position="405"/>
    </location>
</feature>
<evidence type="ECO:0000256" key="4">
    <source>
        <dbReference type="ARBA" id="ARBA00075003"/>
    </source>
</evidence>
<dbReference type="InterPro" id="IPR011993">
    <property type="entry name" value="PH-like_dom_sf"/>
</dbReference>
<dbReference type="SMART" id="SM00462">
    <property type="entry name" value="PTB"/>
    <property type="match status" value="1"/>
</dbReference>
<evidence type="ECO:0000256" key="5">
    <source>
        <dbReference type="ARBA" id="ARBA00075107"/>
    </source>
</evidence>
<evidence type="ECO:0000256" key="6">
    <source>
        <dbReference type="SAM" id="MobiDB-lite"/>
    </source>
</evidence>
<dbReference type="Pfam" id="PF15429">
    <property type="entry name" value="DUF4628"/>
    <property type="match status" value="1"/>
</dbReference>
<evidence type="ECO:0000256" key="2">
    <source>
        <dbReference type="ARBA" id="ARBA00054402"/>
    </source>
</evidence>
<organism evidence="8 9">
    <name type="scientific">Notiomystis cincta</name>
    <dbReference type="NCBI Taxonomy" id="366454"/>
    <lineage>
        <taxon>Eukaryota</taxon>
        <taxon>Metazoa</taxon>
        <taxon>Chordata</taxon>
        <taxon>Craniata</taxon>
        <taxon>Vertebrata</taxon>
        <taxon>Euteleostomi</taxon>
        <taxon>Archelosauria</taxon>
        <taxon>Archosauria</taxon>
        <taxon>Dinosauria</taxon>
        <taxon>Saurischia</taxon>
        <taxon>Theropoda</taxon>
        <taxon>Coelurosauria</taxon>
        <taxon>Aves</taxon>
        <taxon>Neognathae</taxon>
        <taxon>Neoaves</taxon>
        <taxon>Telluraves</taxon>
        <taxon>Australaves</taxon>
        <taxon>Passeriformes</taxon>
        <taxon>Notiomystidae</taxon>
        <taxon>Notiomystis</taxon>
    </lineage>
</organism>